<evidence type="ECO:0000313" key="6">
    <source>
        <dbReference type="EMBL" id="KUF97531.1"/>
    </source>
</evidence>
<dbReference type="PANTHER" id="PTHR43735:SF3">
    <property type="entry name" value="FERROPTOSIS SUPPRESSOR PROTEIN 1"/>
    <property type="match status" value="1"/>
</dbReference>
<reference evidence="6 7" key="1">
    <citation type="submission" date="2015-11" db="EMBL/GenBank/DDBJ databases">
        <title>Genomes and virulence difference between two physiological races of Phytophthora nicotianae.</title>
        <authorList>
            <person name="Liu H."/>
            <person name="Ma X."/>
            <person name="Yu H."/>
            <person name="Fang D."/>
            <person name="Li Y."/>
            <person name="Wang X."/>
            <person name="Wang W."/>
            <person name="Dong Y."/>
            <person name="Xiao B."/>
        </authorList>
    </citation>
    <scope>NUCLEOTIDE SEQUENCE [LARGE SCALE GENOMIC DNA]</scope>
    <source>
        <strain evidence="7">race 1</strain>
    </source>
</reference>
<feature type="domain" description="FAD/NAD(P)-binding" evidence="5">
    <location>
        <begin position="35"/>
        <end position="345"/>
    </location>
</feature>
<dbReference type="GO" id="GO:0004174">
    <property type="term" value="F:electron-transferring-flavoprotein dehydrogenase activity"/>
    <property type="evidence" value="ECO:0007669"/>
    <property type="project" value="TreeGrafter"/>
</dbReference>
<dbReference type="AlphaFoldDB" id="A0A0W8DME6"/>
<dbReference type="GO" id="GO:0050660">
    <property type="term" value="F:flavin adenine dinucleotide binding"/>
    <property type="evidence" value="ECO:0007669"/>
    <property type="project" value="TreeGrafter"/>
</dbReference>
<dbReference type="InterPro" id="IPR036188">
    <property type="entry name" value="FAD/NAD-bd_sf"/>
</dbReference>
<keyword evidence="2" id="KW-0285">Flavoprotein</keyword>
<dbReference type="PRINTS" id="PR00368">
    <property type="entry name" value="FADPNR"/>
</dbReference>
<organism evidence="6 7">
    <name type="scientific">Phytophthora nicotianae</name>
    <name type="common">Potato buckeye rot agent</name>
    <name type="synonym">Phytophthora parasitica</name>
    <dbReference type="NCBI Taxonomy" id="4792"/>
    <lineage>
        <taxon>Eukaryota</taxon>
        <taxon>Sar</taxon>
        <taxon>Stramenopiles</taxon>
        <taxon>Oomycota</taxon>
        <taxon>Peronosporomycetes</taxon>
        <taxon>Peronosporales</taxon>
        <taxon>Peronosporaceae</taxon>
        <taxon>Phytophthora</taxon>
    </lineage>
</organism>
<dbReference type="PRINTS" id="PR00411">
    <property type="entry name" value="PNDRDTASEI"/>
</dbReference>
<dbReference type="InterPro" id="IPR023753">
    <property type="entry name" value="FAD/NAD-binding_dom"/>
</dbReference>
<evidence type="ECO:0000256" key="1">
    <source>
        <dbReference type="ARBA" id="ARBA00006442"/>
    </source>
</evidence>
<gene>
    <name evidence="6" type="ORF">AM588_10009378</name>
</gene>
<keyword evidence="6" id="KW-0418">Kinase</keyword>
<keyword evidence="6" id="KW-0808">Transferase</keyword>
<protein>
    <submittedName>
        <fullName evidence="6">Dephospho-CoA kinase domain-containing protein</fullName>
    </submittedName>
</protein>
<evidence type="ECO:0000256" key="2">
    <source>
        <dbReference type="ARBA" id="ARBA00022630"/>
    </source>
</evidence>
<dbReference type="Gene3D" id="3.50.50.100">
    <property type="match status" value="1"/>
</dbReference>
<dbReference type="SUPFAM" id="SSF51905">
    <property type="entry name" value="FAD/NAD(P)-binding domain"/>
    <property type="match status" value="1"/>
</dbReference>
<keyword evidence="3" id="KW-0274">FAD</keyword>
<proteinExistence type="inferred from homology"/>
<dbReference type="Proteomes" id="UP000054636">
    <property type="component" value="Unassembled WGS sequence"/>
</dbReference>
<comment type="caution">
    <text evidence="6">The sequence shown here is derived from an EMBL/GenBank/DDBJ whole genome shotgun (WGS) entry which is preliminary data.</text>
</comment>
<evidence type="ECO:0000313" key="7">
    <source>
        <dbReference type="Proteomes" id="UP000054636"/>
    </source>
</evidence>
<dbReference type="PANTHER" id="PTHR43735">
    <property type="entry name" value="APOPTOSIS-INDUCING FACTOR 1"/>
    <property type="match status" value="1"/>
</dbReference>
<evidence type="ECO:0000256" key="3">
    <source>
        <dbReference type="ARBA" id="ARBA00022827"/>
    </source>
</evidence>
<sequence length="425" mass="46820">MHADRCPVPVICNRFNLTTQSTQKRYDNRIKQMERVVIVGGGAAGIRVAQALAKNLTEADDTEVIVLEKNSYFYHVVGAPRAYVDGDYTNKMFIPYDNAIPKHAAKFVRIVRGVATHVSADTNEVSYHLIGTDDKESETTEKLKFDYLVLATGSTYSVPIKPDNRDYARSATEKKLQEVRGHIERAEKVLVVGGGSVGCEVAAEIKVKYPSKSVTIVDANKQLISGSNLRDKFYSYLNASLEKLGVKVVLGERLTERLTGNGFEQRTLRTDKGTEIESDIQLLCGGFRPVATLVQEMDPSLVTDQGFVKVNEKLQLEGSKYRSIFALGDMCNHPTPKMAIWAGEQASFLADELAAVIRKKQTDFIKPFAGVAIEAMILPLGPSGGVSQLPMFGGIVLGDWFTWFIKSRDYLAGRIWASIGASVPN</sequence>
<evidence type="ECO:0000256" key="4">
    <source>
        <dbReference type="ARBA" id="ARBA00023002"/>
    </source>
</evidence>
<evidence type="ECO:0000259" key="5">
    <source>
        <dbReference type="Pfam" id="PF07992"/>
    </source>
</evidence>
<name>A0A0W8DME6_PHYNI</name>
<dbReference type="GO" id="GO:0005737">
    <property type="term" value="C:cytoplasm"/>
    <property type="evidence" value="ECO:0007669"/>
    <property type="project" value="TreeGrafter"/>
</dbReference>
<comment type="similarity">
    <text evidence="1">Belongs to the FAD-dependent oxidoreductase family.</text>
</comment>
<accession>A0A0W8DME6</accession>
<dbReference type="EMBL" id="LNFP01000110">
    <property type="protein sequence ID" value="KUF97531.1"/>
    <property type="molecule type" value="Genomic_DNA"/>
</dbReference>
<dbReference type="Pfam" id="PF07992">
    <property type="entry name" value="Pyr_redox_2"/>
    <property type="match status" value="1"/>
</dbReference>
<keyword evidence="4" id="KW-0560">Oxidoreductase</keyword>
<dbReference type="GO" id="GO:0016301">
    <property type="term" value="F:kinase activity"/>
    <property type="evidence" value="ECO:0007669"/>
    <property type="project" value="UniProtKB-KW"/>
</dbReference>